<protein>
    <submittedName>
        <fullName evidence="2">Uncharacterized protein</fullName>
    </submittedName>
</protein>
<dbReference type="AlphaFoldDB" id="A0AAE0JHP7"/>
<dbReference type="RefSeq" id="XP_062683114.1">
    <property type="nucleotide sequence ID" value="XM_062828193.1"/>
</dbReference>
<dbReference type="Proteomes" id="UP001278500">
    <property type="component" value="Unassembled WGS sequence"/>
</dbReference>
<keyword evidence="3" id="KW-1185">Reference proteome</keyword>
<feature type="region of interest" description="Disordered" evidence="1">
    <location>
        <begin position="280"/>
        <end position="305"/>
    </location>
</feature>
<accession>A0AAE0JHP7</accession>
<reference evidence="2" key="2">
    <citation type="submission" date="2023-06" db="EMBL/GenBank/DDBJ databases">
        <authorList>
            <consortium name="Lawrence Berkeley National Laboratory"/>
            <person name="Haridas S."/>
            <person name="Hensen N."/>
            <person name="Bonometti L."/>
            <person name="Westerberg I."/>
            <person name="Brannstrom I.O."/>
            <person name="Guillou S."/>
            <person name="Cros-Aarteil S."/>
            <person name="Calhoun S."/>
            <person name="Kuo A."/>
            <person name="Mondo S."/>
            <person name="Pangilinan J."/>
            <person name="Riley R."/>
            <person name="Labutti K."/>
            <person name="Andreopoulos B."/>
            <person name="Lipzen A."/>
            <person name="Chen C."/>
            <person name="Yanf M."/>
            <person name="Daum C."/>
            <person name="Ng V."/>
            <person name="Clum A."/>
            <person name="Steindorff A."/>
            <person name="Ohm R."/>
            <person name="Martin F."/>
            <person name="Silar P."/>
            <person name="Natvig D."/>
            <person name="Lalanne C."/>
            <person name="Gautier V."/>
            <person name="Ament-Velasquez S.L."/>
            <person name="Kruys A."/>
            <person name="Hutchinson M.I."/>
            <person name="Powell A.J."/>
            <person name="Barry K."/>
            <person name="Miller A.N."/>
            <person name="Grigoriev I.V."/>
            <person name="Debuchy R."/>
            <person name="Gladieux P."/>
            <person name="Thoren M.H."/>
            <person name="Johannesson H."/>
        </authorList>
    </citation>
    <scope>NUCLEOTIDE SEQUENCE</scope>
    <source>
        <strain evidence="2">CBS 560.94</strain>
    </source>
</reference>
<sequence>MGEISSLIVLKGESNVDNWNRALRCELNCADILEYVTTDVAEPDKATKPDEHKIWRINRAKAMKIIQATLKDDKVTTTLSINGWDQDSTDPKYLYDLIRKTVGKVTNEARADILEEYTTLRRGNFDSMASFLVHYDLLRKRVAECGLKIDDKVEVLNLYNMVKRQYTVDAKFWAAEMAKDKLTTLQLLAHLSTLGNTEARMPNLTVQVQKSSTKSDDKKDTNKTSSSNNNSNKDRKGHKQITCTDCGQSMRNDFKHFACGHHRNPRTADCWWCDPDKAPANWSKKKEATEKKANSNTGTTAATGTTNTALAAPGATGSALLFGNFGFGGHTFAHFKKDLH</sequence>
<feature type="compositionally biased region" description="Low complexity" evidence="1">
    <location>
        <begin position="294"/>
        <end position="305"/>
    </location>
</feature>
<name>A0AAE0JHP7_9PEZI</name>
<evidence type="ECO:0000256" key="1">
    <source>
        <dbReference type="SAM" id="MobiDB-lite"/>
    </source>
</evidence>
<reference evidence="2" key="1">
    <citation type="journal article" date="2023" name="Mol. Phylogenet. Evol.">
        <title>Genome-scale phylogeny and comparative genomics of the fungal order Sordariales.</title>
        <authorList>
            <person name="Hensen N."/>
            <person name="Bonometti L."/>
            <person name="Westerberg I."/>
            <person name="Brannstrom I.O."/>
            <person name="Guillou S."/>
            <person name="Cros-Aarteil S."/>
            <person name="Calhoun S."/>
            <person name="Haridas S."/>
            <person name="Kuo A."/>
            <person name="Mondo S."/>
            <person name="Pangilinan J."/>
            <person name="Riley R."/>
            <person name="LaButti K."/>
            <person name="Andreopoulos B."/>
            <person name="Lipzen A."/>
            <person name="Chen C."/>
            <person name="Yan M."/>
            <person name="Daum C."/>
            <person name="Ng V."/>
            <person name="Clum A."/>
            <person name="Steindorff A."/>
            <person name="Ohm R.A."/>
            <person name="Martin F."/>
            <person name="Silar P."/>
            <person name="Natvig D.O."/>
            <person name="Lalanne C."/>
            <person name="Gautier V."/>
            <person name="Ament-Velasquez S.L."/>
            <person name="Kruys A."/>
            <person name="Hutchinson M.I."/>
            <person name="Powell A.J."/>
            <person name="Barry K."/>
            <person name="Miller A.N."/>
            <person name="Grigoriev I.V."/>
            <person name="Debuchy R."/>
            <person name="Gladieux P."/>
            <person name="Hiltunen Thoren M."/>
            <person name="Johannesson H."/>
        </authorList>
    </citation>
    <scope>NUCLEOTIDE SEQUENCE</scope>
    <source>
        <strain evidence="2">CBS 560.94</strain>
    </source>
</reference>
<dbReference type="EMBL" id="JAUEPP010000003">
    <property type="protein sequence ID" value="KAK3348032.1"/>
    <property type="molecule type" value="Genomic_DNA"/>
</dbReference>
<evidence type="ECO:0000313" key="2">
    <source>
        <dbReference type="EMBL" id="KAK3348032.1"/>
    </source>
</evidence>
<gene>
    <name evidence="2" type="ORF">B0H65DRAFT_507989</name>
</gene>
<proteinExistence type="predicted"/>
<dbReference type="GeneID" id="87865347"/>
<organism evidence="2 3">
    <name type="scientific">Neurospora tetraspora</name>
    <dbReference type="NCBI Taxonomy" id="94610"/>
    <lineage>
        <taxon>Eukaryota</taxon>
        <taxon>Fungi</taxon>
        <taxon>Dikarya</taxon>
        <taxon>Ascomycota</taxon>
        <taxon>Pezizomycotina</taxon>
        <taxon>Sordariomycetes</taxon>
        <taxon>Sordariomycetidae</taxon>
        <taxon>Sordariales</taxon>
        <taxon>Sordariaceae</taxon>
        <taxon>Neurospora</taxon>
    </lineage>
</organism>
<comment type="caution">
    <text evidence="2">The sequence shown here is derived from an EMBL/GenBank/DDBJ whole genome shotgun (WGS) entry which is preliminary data.</text>
</comment>
<feature type="compositionally biased region" description="Basic and acidic residues" evidence="1">
    <location>
        <begin position="284"/>
        <end position="293"/>
    </location>
</feature>
<feature type="region of interest" description="Disordered" evidence="1">
    <location>
        <begin position="200"/>
        <end position="240"/>
    </location>
</feature>
<evidence type="ECO:0000313" key="3">
    <source>
        <dbReference type="Proteomes" id="UP001278500"/>
    </source>
</evidence>
<feature type="compositionally biased region" description="Basic and acidic residues" evidence="1">
    <location>
        <begin position="213"/>
        <end position="222"/>
    </location>
</feature>